<sequence>MASSVPSNLSMNMNSNNTNTNMNMNMNVNVNSGGVGVGNSSSELLGRRQSVPMETVAEEVFDGKTEQPYKLLFSQRSMVGHGSFGYVYQINILPANKKAAIKTVLQDKRFKNRELEIMRLIHHKNVVNLIAYYYKTNDKDQLYLHLVLEYVPETLHTASHWYFSKHKSMPLLAIKLYSYQLLRSLNYIHSLGICHRDIKPQNLLIDPISGVLKLCDFGSAKILKPSEPNVSYICSRYYRAPELIFGARNYTSKIDVWSAGCVIAEMVLGQPLFPGQSGIDQLVEIIKLLGTPSKEEIRSMNPNYMEHKFPSVRPIPLIKIFPNVEPEMVTMFVKIFNYSPAKRITAAQAMYEPYFNLFREKSFQNTQMPNFRGYKLINETTVPDLLDFSKRELSFEPELWDKLLPEWKRQELDMHSFVPYSVQELQDTDNNL</sequence>
<gene>
    <name evidence="10" type="ORF">PICMEDRAFT_14254</name>
</gene>
<comment type="similarity">
    <text evidence="1">Belongs to the protein kinase superfamily. CMGC Ser/Thr protein kinase family. GSK-3 subfamily.</text>
</comment>
<evidence type="ECO:0000313" key="11">
    <source>
        <dbReference type="Proteomes" id="UP000094455"/>
    </source>
</evidence>
<evidence type="ECO:0000256" key="1">
    <source>
        <dbReference type="ARBA" id="ARBA00005527"/>
    </source>
</evidence>
<dbReference type="GO" id="GO:0030447">
    <property type="term" value="P:filamentous growth"/>
    <property type="evidence" value="ECO:0007669"/>
    <property type="project" value="UniProtKB-ARBA"/>
</dbReference>
<dbReference type="PANTHER" id="PTHR24057:SF0">
    <property type="entry name" value="PROTEIN KINASE SHAGGY-RELATED"/>
    <property type="match status" value="1"/>
</dbReference>
<dbReference type="GO" id="GO:0004712">
    <property type="term" value="F:protein serine/threonine/tyrosine kinase activity"/>
    <property type="evidence" value="ECO:0007669"/>
    <property type="project" value="TreeGrafter"/>
</dbReference>
<dbReference type="Proteomes" id="UP000094455">
    <property type="component" value="Unassembled WGS sequence"/>
</dbReference>
<dbReference type="Gene3D" id="3.30.200.20">
    <property type="entry name" value="Phosphorylase Kinase, domain 1"/>
    <property type="match status" value="1"/>
</dbReference>
<dbReference type="STRING" id="763406.A0A1E3NRM3"/>
<keyword evidence="3" id="KW-0808">Transferase</keyword>
<keyword evidence="5" id="KW-0418">Kinase</keyword>
<dbReference type="SUPFAM" id="SSF56112">
    <property type="entry name" value="Protein kinase-like (PK-like)"/>
    <property type="match status" value="1"/>
</dbReference>
<dbReference type="GO" id="GO:0005634">
    <property type="term" value="C:nucleus"/>
    <property type="evidence" value="ECO:0007669"/>
    <property type="project" value="TreeGrafter"/>
</dbReference>
<feature type="binding site" evidence="7">
    <location>
        <position position="102"/>
    </location>
    <ligand>
        <name>ATP</name>
        <dbReference type="ChEBI" id="CHEBI:30616"/>
    </ligand>
</feature>
<dbReference type="GO" id="GO:0005524">
    <property type="term" value="F:ATP binding"/>
    <property type="evidence" value="ECO:0007669"/>
    <property type="project" value="UniProtKB-UniRule"/>
</dbReference>
<evidence type="ECO:0000256" key="6">
    <source>
        <dbReference type="ARBA" id="ARBA00022840"/>
    </source>
</evidence>
<dbReference type="InterPro" id="IPR039192">
    <property type="entry name" value="STKc_GSK3"/>
</dbReference>
<dbReference type="PANTHER" id="PTHR24057">
    <property type="entry name" value="GLYCOGEN SYNTHASE KINASE-3 ALPHA"/>
    <property type="match status" value="1"/>
</dbReference>
<dbReference type="GO" id="GO:0005737">
    <property type="term" value="C:cytoplasm"/>
    <property type="evidence" value="ECO:0007669"/>
    <property type="project" value="TreeGrafter"/>
</dbReference>
<name>A0A1E3NRM3_9ASCO</name>
<dbReference type="InterPro" id="IPR011009">
    <property type="entry name" value="Kinase-like_dom_sf"/>
</dbReference>
<dbReference type="SMART" id="SM00220">
    <property type="entry name" value="S_TKc"/>
    <property type="match status" value="1"/>
</dbReference>
<evidence type="ECO:0000256" key="5">
    <source>
        <dbReference type="ARBA" id="ARBA00022777"/>
    </source>
</evidence>
<dbReference type="GeneID" id="30176980"/>
<evidence type="ECO:0000256" key="2">
    <source>
        <dbReference type="ARBA" id="ARBA00022527"/>
    </source>
</evidence>
<dbReference type="FunFam" id="1.10.510.10:FF:000082">
    <property type="entry name" value="Shaggy-related protein kinase kappa"/>
    <property type="match status" value="1"/>
</dbReference>
<accession>A0A1E3NRM3</accession>
<organism evidence="10 11">
    <name type="scientific">Pichia membranifaciens NRRL Y-2026</name>
    <dbReference type="NCBI Taxonomy" id="763406"/>
    <lineage>
        <taxon>Eukaryota</taxon>
        <taxon>Fungi</taxon>
        <taxon>Dikarya</taxon>
        <taxon>Ascomycota</taxon>
        <taxon>Saccharomycotina</taxon>
        <taxon>Pichiomycetes</taxon>
        <taxon>Pichiales</taxon>
        <taxon>Pichiaceae</taxon>
        <taxon>Pichia</taxon>
    </lineage>
</organism>
<dbReference type="GO" id="GO:0004674">
    <property type="term" value="F:protein serine/threonine kinase activity"/>
    <property type="evidence" value="ECO:0007669"/>
    <property type="project" value="UniProtKB-KW"/>
</dbReference>
<dbReference type="PROSITE" id="PS00108">
    <property type="entry name" value="PROTEIN_KINASE_ST"/>
    <property type="match status" value="1"/>
</dbReference>
<dbReference type="InterPro" id="IPR000719">
    <property type="entry name" value="Prot_kinase_dom"/>
</dbReference>
<dbReference type="Gene3D" id="1.10.510.10">
    <property type="entry name" value="Transferase(Phosphotransferase) domain 1"/>
    <property type="match status" value="1"/>
</dbReference>
<keyword evidence="11" id="KW-1185">Reference proteome</keyword>
<keyword evidence="6 7" id="KW-0067">ATP-binding</keyword>
<evidence type="ECO:0000256" key="3">
    <source>
        <dbReference type="ARBA" id="ARBA00022679"/>
    </source>
</evidence>
<keyword evidence="4 7" id="KW-0547">Nucleotide-binding</keyword>
<dbReference type="OrthoDB" id="272141at2759"/>
<proteinExistence type="inferred from homology"/>
<evidence type="ECO:0000256" key="8">
    <source>
        <dbReference type="RuleBase" id="RU000304"/>
    </source>
</evidence>
<evidence type="ECO:0000256" key="4">
    <source>
        <dbReference type="ARBA" id="ARBA00022741"/>
    </source>
</evidence>
<evidence type="ECO:0000259" key="9">
    <source>
        <dbReference type="PROSITE" id="PS50011"/>
    </source>
</evidence>
<reference evidence="10 11" key="1">
    <citation type="journal article" date="2016" name="Proc. Natl. Acad. Sci. U.S.A.">
        <title>Comparative genomics of biotechnologically important yeasts.</title>
        <authorList>
            <person name="Riley R."/>
            <person name="Haridas S."/>
            <person name="Wolfe K.H."/>
            <person name="Lopes M.R."/>
            <person name="Hittinger C.T."/>
            <person name="Goeker M."/>
            <person name="Salamov A.A."/>
            <person name="Wisecaver J.H."/>
            <person name="Long T.M."/>
            <person name="Calvey C.H."/>
            <person name="Aerts A.L."/>
            <person name="Barry K.W."/>
            <person name="Choi C."/>
            <person name="Clum A."/>
            <person name="Coughlan A.Y."/>
            <person name="Deshpande S."/>
            <person name="Douglass A.P."/>
            <person name="Hanson S.J."/>
            <person name="Klenk H.-P."/>
            <person name="LaButti K.M."/>
            <person name="Lapidus A."/>
            <person name="Lindquist E.A."/>
            <person name="Lipzen A.M."/>
            <person name="Meier-Kolthoff J.P."/>
            <person name="Ohm R.A."/>
            <person name="Otillar R.P."/>
            <person name="Pangilinan J.L."/>
            <person name="Peng Y."/>
            <person name="Rokas A."/>
            <person name="Rosa C.A."/>
            <person name="Scheuner C."/>
            <person name="Sibirny A.A."/>
            <person name="Slot J.C."/>
            <person name="Stielow J.B."/>
            <person name="Sun H."/>
            <person name="Kurtzman C.P."/>
            <person name="Blackwell M."/>
            <person name="Grigoriev I.V."/>
            <person name="Jeffries T.W."/>
        </authorList>
    </citation>
    <scope>NUCLEOTIDE SEQUENCE [LARGE SCALE GENOMIC DNA]</scope>
    <source>
        <strain evidence="10 11">NRRL Y-2026</strain>
    </source>
</reference>
<protein>
    <recommendedName>
        <fullName evidence="9">Protein kinase domain-containing protein</fullName>
    </recommendedName>
</protein>
<dbReference type="EMBL" id="KV454001">
    <property type="protein sequence ID" value="ODQ48724.1"/>
    <property type="molecule type" value="Genomic_DNA"/>
</dbReference>
<dbReference type="Pfam" id="PF00069">
    <property type="entry name" value="Pkinase"/>
    <property type="match status" value="1"/>
</dbReference>
<dbReference type="InterPro" id="IPR050591">
    <property type="entry name" value="GSK-3"/>
</dbReference>
<dbReference type="AlphaFoldDB" id="A0A1E3NRM3"/>
<dbReference type="PROSITE" id="PS50011">
    <property type="entry name" value="PROTEIN_KINASE_DOM"/>
    <property type="match status" value="1"/>
</dbReference>
<evidence type="ECO:0000256" key="7">
    <source>
        <dbReference type="PROSITE-ProRule" id="PRU10141"/>
    </source>
</evidence>
<dbReference type="GO" id="GO:0007165">
    <property type="term" value="P:signal transduction"/>
    <property type="evidence" value="ECO:0007669"/>
    <property type="project" value="TreeGrafter"/>
</dbReference>
<dbReference type="GO" id="GO:0030154">
    <property type="term" value="P:cell differentiation"/>
    <property type="evidence" value="ECO:0007669"/>
    <property type="project" value="TreeGrafter"/>
</dbReference>
<dbReference type="InterPro" id="IPR017441">
    <property type="entry name" value="Protein_kinase_ATP_BS"/>
</dbReference>
<dbReference type="PROSITE" id="PS00107">
    <property type="entry name" value="PROTEIN_KINASE_ATP"/>
    <property type="match status" value="1"/>
</dbReference>
<dbReference type="RefSeq" id="XP_019019837.1">
    <property type="nucleotide sequence ID" value="XM_019160293.1"/>
</dbReference>
<dbReference type="CDD" id="cd14137">
    <property type="entry name" value="STKc_GSK3"/>
    <property type="match status" value="1"/>
</dbReference>
<evidence type="ECO:0000313" key="10">
    <source>
        <dbReference type="EMBL" id="ODQ48724.1"/>
    </source>
</evidence>
<keyword evidence="2 8" id="KW-0723">Serine/threonine-protein kinase</keyword>
<feature type="domain" description="Protein kinase" evidence="9">
    <location>
        <begin position="73"/>
        <end position="355"/>
    </location>
</feature>
<dbReference type="InterPro" id="IPR008271">
    <property type="entry name" value="Ser/Thr_kinase_AS"/>
</dbReference>